<gene>
    <name evidence="2" type="ORF">C7383_11776</name>
</gene>
<dbReference type="GO" id="GO:0003677">
    <property type="term" value="F:DNA binding"/>
    <property type="evidence" value="ECO:0007669"/>
    <property type="project" value="UniProtKB-KW"/>
</dbReference>
<evidence type="ECO:0000313" key="2">
    <source>
        <dbReference type="EMBL" id="PWJ72605.1"/>
    </source>
</evidence>
<comment type="caution">
    <text evidence="2">The sequence shown here is derived from an EMBL/GenBank/DDBJ whole genome shotgun (WGS) entry which is preliminary data.</text>
</comment>
<feature type="domain" description="HTH cro/C1-type" evidence="1">
    <location>
        <begin position="8"/>
        <end position="67"/>
    </location>
</feature>
<accession>A0AB73SYZ1</accession>
<reference evidence="2 3" key="1">
    <citation type="submission" date="2018-05" db="EMBL/GenBank/DDBJ databases">
        <authorList>
            <person name="Goeker M."/>
            <person name="Huntemann M."/>
            <person name="Clum A."/>
            <person name="Pillay M."/>
            <person name="Palaniappan K."/>
            <person name="Varghese N."/>
            <person name="Mikhailova N."/>
            <person name="Stamatis D."/>
            <person name="Reddy T."/>
            <person name="Daum C."/>
            <person name="Shapiro N."/>
            <person name="Ivanova N."/>
            <person name="Kyrpides N."/>
            <person name="Woyke T."/>
        </authorList>
    </citation>
    <scope>NUCLEOTIDE SEQUENCE [LARGE SCALE GENOMIC DNA]</scope>
    <source>
        <strain evidence="2 3">DSM 26524</strain>
    </source>
</reference>
<organism evidence="2 3">
    <name type="scientific">Murimonas intestini</name>
    <dbReference type="NCBI Taxonomy" id="1337051"/>
    <lineage>
        <taxon>Bacteria</taxon>
        <taxon>Bacillati</taxon>
        <taxon>Bacillota</taxon>
        <taxon>Clostridia</taxon>
        <taxon>Lachnospirales</taxon>
        <taxon>Lachnospiraceae</taxon>
        <taxon>Murimonas</taxon>
    </lineage>
</organism>
<dbReference type="Pfam" id="PF13443">
    <property type="entry name" value="HTH_26"/>
    <property type="match status" value="1"/>
</dbReference>
<evidence type="ECO:0000259" key="1">
    <source>
        <dbReference type="Pfam" id="PF13443"/>
    </source>
</evidence>
<dbReference type="AlphaFoldDB" id="A0AB73SYZ1"/>
<name>A0AB73SYZ1_9FIRM</name>
<dbReference type="RefSeq" id="WP_109748352.1">
    <property type="nucleotide sequence ID" value="NZ_JANKBI010000017.1"/>
</dbReference>
<keyword evidence="2" id="KW-0238">DNA-binding</keyword>
<proteinExistence type="predicted"/>
<keyword evidence="3" id="KW-1185">Reference proteome</keyword>
<dbReference type="PANTHER" id="PTHR37301:SF1">
    <property type="entry name" value="DNA-BINDING PROTEIN"/>
    <property type="match status" value="1"/>
</dbReference>
<dbReference type="SUPFAM" id="SSF47413">
    <property type="entry name" value="lambda repressor-like DNA-binding domains"/>
    <property type="match status" value="1"/>
</dbReference>
<evidence type="ECO:0000313" key="3">
    <source>
        <dbReference type="Proteomes" id="UP000245412"/>
    </source>
</evidence>
<protein>
    <submittedName>
        <fullName evidence="2">DNA-binding Xre family transcriptional regulator</fullName>
    </submittedName>
</protein>
<dbReference type="Proteomes" id="UP000245412">
    <property type="component" value="Unassembled WGS sequence"/>
</dbReference>
<dbReference type="EMBL" id="QGGY01000017">
    <property type="protein sequence ID" value="PWJ72605.1"/>
    <property type="molecule type" value="Genomic_DNA"/>
</dbReference>
<sequence length="76" mass="8305">MAITYRKLFHLLIDRNIKKGELQEKAGVTASIMARLAKNETVKSDTIGKICDALSCQPGDIMENVPEAGKETIASQ</sequence>
<dbReference type="InterPro" id="IPR010982">
    <property type="entry name" value="Lambda_DNA-bd_dom_sf"/>
</dbReference>
<dbReference type="PANTHER" id="PTHR37301">
    <property type="entry name" value="DNA-BINDING PROTEIN-RELATED"/>
    <property type="match status" value="1"/>
</dbReference>
<dbReference type="Gene3D" id="1.10.260.40">
    <property type="entry name" value="lambda repressor-like DNA-binding domains"/>
    <property type="match status" value="1"/>
</dbReference>
<dbReference type="InterPro" id="IPR001387">
    <property type="entry name" value="Cro/C1-type_HTH"/>
</dbReference>